<name>A0A2A6CWL1_PRIPA</name>
<organism evidence="2 3">
    <name type="scientific">Pristionchus pacificus</name>
    <name type="common">Parasitic nematode worm</name>
    <dbReference type="NCBI Taxonomy" id="54126"/>
    <lineage>
        <taxon>Eukaryota</taxon>
        <taxon>Metazoa</taxon>
        <taxon>Ecdysozoa</taxon>
        <taxon>Nematoda</taxon>
        <taxon>Chromadorea</taxon>
        <taxon>Rhabditida</taxon>
        <taxon>Rhabditina</taxon>
        <taxon>Diplogasteromorpha</taxon>
        <taxon>Diplogasteroidea</taxon>
        <taxon>Neodiplogasteridae</taxon>
        <taxon>Pristionchus</taxon>
    </lineage>
</organism>
<reference evidence="3" key="1">
    <citation type="journal article" date="2008" name="Nat. Genet.">
        <title>The Pristionchus pacificus genome provides a unique perspective on nematode lifestyle and parasitism.</title>
        <authorList>
            <person name="Dieterich C."/>
            <person name="Clifton S.W."/>
            <person name="Schuster L.N."/>
            <person name="Chinwalla A."/>
            <person name="Delehaunty K."/>
            <person name="Dinkelacker I."/>
            <person name="Fulton L."/>
            <person name="Fulton R."/>
            <person name="Godfrey J."/>
            <person name="Minx P."/>
            <person name="Mitreva M."/>
            <person name="Roeseler W."/>
            <person name="Tian H."/>
            <person name="Witte H."/>
            <person name="Yang S.P."/>
            <person name="Wilson R.K."/>
            <person name="Sommer R.J."/>
        </authorList>
    </citation>
    <scope>NUCLEOTIDE SEQUENCE [LARGE SCALE GENOMIC DNA]</scope>
    <source>
        <strain evidence="3">PS312</strain>
    </source>
</reference>
<sequence length="339" mass="37809">MVETETEGDISTARSTSEADDDYTILPNGLIVTRIVQIWPTRTREAPSSANSATPRANSAPDVRMWMGEVRVDGARIEEACFVKLRVACKARWRSFWTCRNSHSTIEPRGVRYIQFEFPEPALDHLQLNLVAGEHEVKILLERMPGTETFLWRDTTDLRRILLARAAAIREERKTESSSDVSSTSTGIETDMETAYSPTELSEDEERDSRPVNSNEGSPFSNASKHSRRSGWTAARRQWSDGTRSLRIPEKMPSVILDREPEALAAALSPALEASLRAALATGRGSQRGALFAMVHSVVVECLQQEGVERAGEVWREIQRSYVAADDSDDGALCSRDRI</sequence>
<proteinExistence type="predicted"/>
<gene>
    <name evidence="2" type="primary">WBGene00104302</name>
</gene>
<keyword evidence="3" id="KW-1185">Reference proteome</keyword>
<accession>A0A2A6CWL1</accession>
<evidence type="ECO:0000313" key="2">
    <source>
        <dbReference type="EnsemblMetazoa" id="PPA14748.1"/>
    </source>
</evidence>
<feature type="compositionally biased region" description="Polar residues" evidence="1">
    <location>
        <begin position="211"/>
        <end position="224"/>
    </location>
</feature>
<evidence type="ECO:0000313" key="3">
    <source>
        <dbReference type="Proteomes" id="UP000005239"/>
    </source>
</evidence>
<reference evidence="2" key="2">
    <citation type="submission" date="2022-06" db="UniProtKB">
        <authorList>
            <consortium name="EnsemblMetazoa"/>
        </authorList>
    </citation>
    <scope>IDENTIFICATION</scope>
    <source>
        <strain evidence="2">PS312</strain>
    </source>
</reference>
<dbReference type="Proteomes" id="UP000005239">
    <property type="component" value="Unassembled WGS sequence"/>
</dbReference>
<evidence type="ECO:0000256" key="1">
    <source>
        <dbReference type="SAM" id="MobiDB-lite"/>
    </source>
</evidence>
<feature type="region of interest" description="Disordered" evidence="1">
    <location>
        <begin position="173"/>
        <end position="236"/>
    </location>
</feature>
<dbReference type="AlphaFoldDB" id="A0A2A6CWL1"/>
<protein>
    <submittedName>
        <fullName evidence="2">Uncharacterized protein</fullName>
    </submittedName>
</protein>
<accession>A0A8R1UA80</accession>
<dbReference type="EnsemblMetazoa" id="PPA14748.1">
    <property type="protein sequence ID" value="PPA14748.1"/>
    <property type="gene ID" value="WBGene00104302"/>
</dbReference>